<evidence type="ECO:0000256" key="1">
    <source>
        <dbReference type="SAM" id="MobiDB-lite"/>
    </source>
</evidence>
<gene>
    <name evidence="2" type="ORF">COCNU_07G000920</name>
</gene>
<name>A0A8K0IDM2_COCNU</name>
<sequence length="223" mass="24394">MKANQSGVRPFGQTTLLSSFASTSRHPEEDAQSKTSKQSVSLSEFLNRKIVKTTSRTIKVKQSTFASIGSGNKDMGRKRDHAAGGGLVLDQARFRRFNPPEKDECGMGTSGVSGVGGFESDSTGVNQDSRKRKDPCGVPSVLCDDERDSTPKYLVILGDDPKPQPKKREKRFINKGAKPFYNHYANGCGWWEGDKEGVDSEEVGCNEVWEGMGSTTLGGLQWH</sequence>
<dbReference type="EMBL" id="CM017878">
    <property type="protein sequence ID" value="KAG1353980.1"/>
    <property type="molecule type" value="Genomic_DNA"/>
</dbReference>
<dbReference type="OrthoDB" id="753880at2759"/>
<evidence type="ECO:0000313" key="2">
    <source>
        <dbReference type="EMBL" id="KAG1353980.1"/>
    </source>
</evidence>
<feature type="compositionally biased region" description="Gly residues" evidence="1">
    <location>
        <begin position="108"/>
        <end position="117"/>
    </location>
</feature>
<proteinExistence type="predicted"/>
<reference evidence="2" key="1">
    <citation type="journal article" date="2017" name="Gigascience">
        <title>The genome draft of coconut (Cocos nucifera).</title>
        <authorList>
            <person name="Xiao Y."/>
            <person name="Xu P."/>
            <person name="Fan H."/>
            <person name="Baudouin L."/>
            <person name="Xia W."/>
            <person name="Bocs S."/>
            <person name="Xu J."/>
            <person name="Li Q."/>
            <person name="Guo A."/>
            <person name="Zhou L."/>
            <person name="Li J."/>
            <person name="Wu Y."/>
            <person name="Ma Z."/>
            <person name="Armero A."/>
            <person name="Issali A.E."/>
            <person name="Liu N."/>
            <person name="Peng M."/>
            <person name="Yang Y."/>
        </authorList>
    </citation>
    <scope>NUCLEOTIDE SEQUENCE</scope>
    <source>
        <tissue evidence="2">Spear leaf of Hainan Tall coconut</tissue>
    </source>
</reference>
<organism evidence="2 3">
    <name type="scientific">Cocos nucifera</name>
    <name type="common">Coconut palm</name>
    <dbReference type="NCBI Taxonomy" id="13894"/>
    <lineage>
        <taxon>Eukaryota</taxon>
        <taxon>Viridiplantae</taxon>
        <taxon>Streptophyta</taxon>
        <taxon>Embryophyta</taxon>
        <taxon>Tracheophyta</taxon>
        <taxon>Spermatophyta</taxon>
        <taxon>Magnoliopsida</taxon>
        <taxon>Liliopsida</taxon>
        <taxon>Arecaceae</taxon>
        <taxon>Arecoideae</taxon>
        <taxon>Cocoseae</taxon>
        <taxon>Attaleinae</taxon>
        <taxon>Cocos</taxon>
    </lineage>
</organism>
<keyword evidence="3" id="KW-1185">Reference proteome</keyword>
<protein>
    <submittedName>
        <fullName evidence="2">Uncharacterized protein</fullName>
    </submittedName>
</protein>
<comment type="caution">
    <text evidence="2">The sequence shown here is derived from an EMBL/GenBank/DDBJ whole genome shotgun (WGS) entry which is preliminary data.</text>
</comment>
<dbReference type="PANTHER" id="PTHR38382:SF1">
    <property type="entry name" value="RNA-BINDING PROTEIN"/>
    <property type="match status" value="1"/>
</dbReference>
<feature type="compositionally biased region" description="Polar residues" evidence="1">
    <location>
        <begin position="33"/>
        <end position="44"/>
    </location>
</feature>
<dbReference type="AlphaFoldDB" id="A0A8K0IDM2"/>
<reference evidence="2" key="2">
    <citation type="submission" date="2019-07" db="EMBL/GenBank/DDBJ databases">
        <authorList>
            <person name="Yang Y."/>
            <person name="Bocs S."/>
            <person name="Baudouin L."/>
        </authorList>
    </citation>
    <scope>NUCLEOTIDE SEQUENCE</scope>
    <source>
        <tissue evidence="2">Spear leaf of Hainan Tall coconut</tissue>
    </source>
</reference>
<feature type="region of interest" description="Disordered" evidence="1">
    <location>
        <begin position="99"/>
        <end position="140"/>
    </location>
</feature>
<feature type="region of interest" description="Disordered" evidence="1">
    <location>
        <begin position="1"/>
        <end position="46"/>
    </location>
</feature>
<evidence type="ECO:0000313" key="3">
    <source>
        <dbReference type="Proteomes" id="UP000797356"/>
    </source>
</evidence>
<dbReference type="PANTHER" id="PTHR38382">
    <property type="entry name" value="RNA-BINDING PROTEIN"/>
    <property type="match status" value="1"/>
</dbReference>
<accession>A0A8K0IDM2</accession>
<dbReference type="Proteomes" id="UP000797356">
    <property type="component" value="Chromosome 7"/>
</dbReference>
<feature type="compositionally biased region" description="Polar residues" evidence="1">
    <location>
        <begin position="1"/>
        <end position="24"/>
    </location>
</feature>